<sequence>CGGSGDSRTTLRFVWWGNEDRATVTEQAVKLFEDRNPGIDVRTSFQNFQTYWEKLATETAGGNPPDVLQMDYRYLNEYAGRGVLLDLGTQVPTTDWNPGFAASGRIRGKQVALPFAQNTTTIVYDPKVFPTPQLGWTWQDYKNAAVKAHDTNGIAGATDFGGTEDVFEIWLRQRHKALYTEDGTFGFTEQDLRDFWQLSADFRTSKAATPPELTTKLNAAAQETPLGTRKSASEHSYDSLFGGYDAVRKGELKLAPYPSQDSTLLGSYRKPSQLVSVSARTKNKEAALKLVTFLLNDPDAGRILGANRGLPANLKIRAAVATTVTGPDKLIFDYEANVDKALGDAPQAPPKGDGAVYKLMQRMNEEIVFGRTSIDDAVQRFFTEAKQALS</sequence>
<organism evidence="1 2">
    <name type="scientific">Kibdelosporangium lantanae</name>
    <dbReference type="NCBI Taxonomy" id="1497396"/>
    <lineage>
        <taxon>Bacteria</taxon>
        <taxon>Bacillati</taxon>
        <taxon>Actinomycetota</taxon>
        <taxon>Actinomycetes</taxon>
        <taxon>Pseudonocardiales</taxon>
        <taxon>Pseudonocardiaceae</taxon>
        <taxon>Kibdelosporangium</taxon>
    </lineage>
</organism>
<feature type="non-terminal residue" evidence="1">
    <location>
        <position position="1"/>
    </location>
</feature>
<gene>
    <name evidence="1" type="ORF">ACFQ1S_20455</name>
</gene>
<dbReference type="Gene3D" id="3.40.190.10">
    <property type="entry name" value="Periplasmic binding protein-like II"/>
    <property type="match status" value="2"/>
</dbReference>
<comment type="caution">
    <text evidence="1">The sequence shown here is derived from an EMBL/GenBank/DDBJ whole genome shotgun (WGS) entry which is preliminary data.</text>
</comment>
<dbReference type="Proteomes" id="UP001597045">
    <property type="component" value="Unassembled WGS sequence"/>
</dbReference>
<dbReference type="SUPFAM" id="SSF53850">
    <property type="entry name" value="Periplasmic binding protein-like II"/>
    <property type="match status" value="1"/>
</dbReference>
<dbReference type="PANTHER" id="PTHR43649:SF30">
    <property type="entry name" value="ABC TRANSPORTER SUBSTRATE-BINDING PROTEIN"/>
    <property type="match status" value="1"/>
</dbReference>
<dbReference type="Pfam" id="PF01547">
    <property type="entry name" value="SBP_bac_1"/>
    <property type="match status" value="1"/>
</dbReference>
<protein>
    <submittedName>
        <fullName evidence="1">ABC transporter substrate-binding protein</fullName>
    </submittedName>
</protein>
<dbReference type="PANTHER" id="PTHR43649">
    <property type="entry name" value="ARABINOSE-BINDING PROTEIN-RELATED"/>
    <property type="match status" value="1"/>
</dbReference>
<evidence type="ECO:0000313" key="2">
    <source>
        <dbReference type="Proteomes" id="UP001597045"/>
    </source>
</evidence>
<dbReference type="EMBL" id="JBHTIS010001225">
    <property type="protein sequence ID" value="MFD1047737.1"/>
    <property type="molecule type" value="Genomic_DNA"/>
</dbReference>
<name>A0ABW3MCQ2_9PSEU</name>
<dbReference type="InterPro" id="IPR050490">
    <property type="entry name" value="Bact_solute-bd_prot1"/>
</dbReference>
<reference evidence="2" key="1">
    <citation type="journal article" date="2019" name="Int. J. Syst. Evol. Microbiol.">
        <title>The Global Catalogue of Microorganisms (GCM) 10K type strain sequencing project: providing services to taxonomists for standard genome sequencing and annotation.</title>
        <authorList>
            <consortium name="The Broad Institute Genomics Platform"/>
            <consortium name="The Broad Institute Genome Sequencing Center for Infectious Disease"/>
            <person name="Wu L."/>
            <person name="Ma J."/>
        </authorList>
    </citation>
    <scope>NUCLEOTIDE SEQUENCE [LARGE SCALE GENOMIC DNA]</scope>
    <source>
        <strain evidence="2">JCM 31486</strain>
    </source>
</reference>
<keyword evidence="2" id="KW-1185">Reference proteome</keyword>
<dbReference type="InterPro" id="IPR006059">
    <property type="entry name" value="SBP"/>
</dbReference>
<proteinExistence type="predicted"/>
<accession>A0ABW3MCQ2</accession>
<evidence type="ECO:0000313" key="1">
    <source>
        <dbReference type="EMBL" id="MFD1047737.1"/>
    </source>
</evidence>